<evidence type="ECO:0000313" key="3">
    <source>
        <dbReference type="EMBL" id="KAK2195939.1"/>
    </source>
</evidence>
<dbReference type="GO" id="GO:0007264">
    <property type="term" value="P:small GTPase-mediated signal transduction"/>
    <property type="evidence" value="ECO:0007669"/>
    <property type="project" value="InterPro"/>
</dbReference>
<dbReference type="GO" id="GO:0005737">
    <property type="term" value="C:cytoplasm"/>
    <property type="evidence" value="ECO:0007669"/>
    <property type="project" value="TreeGrafter"/>
</dbReference>
<dbReference type="Pfam" id="PF00996">
    <property type="entry name" value="GDI"/>
    <property type="match status" value="1"/>
</dbReference>
<dbReference type="GO" id="GO:0016192">
    <property type="term" value="P:vesicle-mediated transport"/>
    <property type="evidence" value="ECO:0007669"/>
    <property type="project" value="TreeGrafter"/>
</dbReference>
<comment type="caution">
    <text evidence="3">The sequence shown here is derived from an EMBL/GenBank/DDBJ whole genome shotgun (WGS) entry which is preliminary data.</text>
</comment>
<dbReference type="Gene3D" id="1.10.405.10">
    <property type="entry name" value="Guanine Nucleotide Dissociation Inhibitor, domain 1"/>
    <property type="match status" value="1"/>
</dbReference>
<dbReference type="Gene3D" id="3.30.519.10">
    <property type="entry name" value="Guanine Nucleotide Dissociation Inhibitor, domain 2"/>
    <property type="match status" value="1"/>
</dbReference>
<dbReference type="GO" id="GO:0005093">
    <property type="term" value="F:Rab GDP-dissociation inhibitor activity"/>
    <property type="evidence" value="ECO:0007669"/>
    <property type="project" value="InterPro"/>
</dbReference>
<evidence type="ECO:0000256" key="2">
    <source>
        <dbReference type="RuleBase" id="RU363124"/>
    </source>
</evidence>
<dbReference type="PANTHER" id="PTHR11787:SF8">
    <property type="entry name" value="RAB GDP DISSOCIATION INHIBITOR"/>
    <property type="match status" value="1"/>
</dbReference>
<dbReference type="SUPFAM" id="SSF54373">
    <property type="entry name" value="FAD-linked reductases, C-terminal domain"/>
    <property type="match status" value="1"/>
</dbReference>
<dbReference type="SUPFAM" id="SSF51905">
    <property type="entry name" value="FAD/NAD(P)-binding domain"/>
    <property type="match status" value="2"/>
</dbReference>
<dbReference type="RefSeq" id="XP_067802781.1">
    <property type="nucleotide sequence ID" value="XM_067947559.1"/>
</dbReference>
<dbReference type="PRINTS" id="PR00891">
    <property type="entry name" value="RABGDIREP"/>
</dbReference>
<gene>
    <name evidence="3" type="ORF">BdWA1_002537</name>
</gene>
<evidence type="ECO:0000256" key="1">
    <source>
        <dbReference type="ARBA" id="ARBA00005593"/>
    </source>
</evidence>
<dbReference type="PRINTS" id="PR00892">
    <property type="entry name" value="RABGDI"/>
</dbReference>
<evidence type="ECO:0000313" key="4">
    <source>
        <dbReference type="Proteomes" id="UP001214638"/>
    </source>
</evidence>
<organism evidence="3 4">
    <name type="scientific">Babesia duncani</name>
    <dbReference type="NCBI Taxonomy" id="323732"/>
    <lineage>
        <taxon>Eukaryota</taxon>
        <taxon>Sar</taxon>
        <taxon>Alveolata</taxon>
        <taxon>Apicomplexa</taxon>
        <taxon>Aconoidasida</taxon>
        <taxon>Piroplasmida</taxon>
        <taxon>Babesiidae</taxon>
        <taxon>Babesia</taxon>
    </lineage>
</organism>
<reference evidence="3" key="1">
    <citation type="journal article" date="2023" name="Nat. Microbiol.">
        <title>Babesia duncani multi-omics identifies virulence factors and drug targets.</title>
        <authorList>
            <person name="Singh P."/>
            <person name="Lonardi S."/>
            <person name="Liang Q."/>
            <person name="Vydyam P."/>
            <person name="Khabirova E."/>
            <person name="Fang T."/>
            <person name="Gihaz S."/>
            <person name="Thekkiniath J."/>
            <person name="Munshi M."/>
            <person name="Abel S."/>
            <person name="Ciampossin L."/>
            <person name="Batugedara G."/>
            <person name="Gupta M."/>
            <person name="Lu X.M."/>
            <person name="Lenz T."/>
            <person name="Chakravarty S."/>
            <person name="Cornillot E."/>
            <person name="Hu Y."/>
            <person name="Ma W."/>
            <person name="Gonzalez L.M."/>
            <person name="Sanchez S."/>
            <person name="Estrada K."/>
            <person name="Sanchez-Flores A."/>
            <person name="Montero E."/>
            <person name="Harb O.S."/>
            <person name="Le Roch K.G."/>
            <person name="Mamoun C.B."/>
        </authorList>
    </citation>
    <scope>NUCLEOTIDE SEQUENCE</scope>
    <source>
        <strain evidence="3">WA1</strain>
    </source>
</reference>
<dbReference type="EMBL" id="JALLKP010000003">
    <property type="protein sequence ID" value="KAK2195939.1"/>
    <property type="molecule type" value="Genomic_DNA"/>
</dbReference>
<keyword evidence="4" id="KW-1185">Reference proteome</keyword>
<accession>A0AAD9UNJ0</accession>
<dbReference type="PANTHER" id="PTHR11787">
    <property type="entry name" value="RAB GDP-DISSOCIATION INHIBITOR"/>
    <property type="match status" value="1"/>
</dbReference>
<dbReference type="GeneID" id="94336834"/>
<dbReference type="KEGG" id="bdw:94336834"/>
<dbReference type="FunFam" id="1.10.405.10:FF:000011">
    <property type="entry name" value="Rab GDP dissociation inhibitor"/>
    <property type="match status" value="1"/>
</dbReference>
<dbReference type="GO" id="GO:0015031">
    <property type="term" value="P:protein transport"/>
    <property type="evidence" value="ECO:0007669"/>
    <property type="project" value="InterPro"/>
</dbReference>
<dbReference type="InterPro" id="IPR018203">
    <property type="entry name" value="GDP_dissociation_inhibitor"/>
</dbReference>
<proteinExistence type="inferred from homology"/>
<dbReference type="InterPro" id="IPR036188">
    <property type="entry name" value="FAD/NAD-bd_sf"/>
</dbReference>
<dbReference type="AlphaFoldDB" id="A0AAD9UNJ0"/>
<dbReference type="Gene3D" id="3.50.50.60">
    <property type="entry name" value="FAD/NAD(P)-binding domain"/>
    <property type="match status" value="1"/>
</dbReference>
<dbReference type="InterPro" id="IPR000806">
    <property type="entry name" value="RabGDI"/>
</dbReference>
<sequence>MDEVYDVVVCGTGLKESILSGLLAQNGKKVLVVDKNPYYGGESASLNLTNLYKRFKPDVEPPKSFGANRDWNVDLIPKFVLADGTLVKILRYSETSQYLEWQVLDGSFVYQHQKANLLFDEKFIHKVPANDREALQSPLMGFFEKTRCHNFYRFVAQYDPKNKETWKGHNPFKDSIKVYYEHYGLEPNTIDFLGHAVALYTSDSYMSEPAHGPIMKMKLYMRSLMRFGSSPFIYPVYGLGGIPEAFSRRCAIFRGTYMLSKPVLGFEFDENGKVSGVKSENGEVAKCSMVICDPLYVLETMPEKVKSIGKVLRCICITSHPIPNTEAATSCQIIIPQKQLKRQHDIYITCVSHAHGVTARGKFISIISTTVETLTPEKEIEPALKLIGDVDEKFMQVSDIYVPTGPGTTDNIFVSESYDATSHFESAANDVLNM</sequence>
<protein>
    <recommendedName>
        <fullName evidence="2">Rab GDP dissociation inhibitor</fullName>
    </recommendedName>
</protein>
<name>A0AAD9UNJ0_9APIC</name>
<comment type="similarity">
    <text evidence="1 2">Belongs to the Rab GDI family.</text>
</comment>
<dbReference type="Proteomes" id="UP001214638">
    <property type="component" value="Unassembled WGS sequence"/>
</dbReference>